<evidence type="ECO:0000313" key="3">
    <source>
        <dbReference type="EMBL" id="QHN11963.1"/>
    </source>
</evidence>
<protein>
    <submittedName>
        <fullName evidence="3">Helix-turn-helix transcriptional regulator</fullName>
    </submittedName>
</protein>
<feature type="transmembrane region" description="Helical" evidence="1">
    <location>
        <begin position="49"/>
        <end position="69"/>
    </location>
</feature>
<dbReference type="KEGG" id="pcol:F1325_16595"/>
<keyword evidence="4" id="KW-1185">Reference proteome</keyword>
<dbReference type="Pfam" id="PF01381">
    <property type="entry name" value="HTH_3"/>
    <property type="match status" value="1"/>
</dbReference>
<dbReference type="EMBL" id="CP043925">
    <property type="protein sequence ID" value="QHN11963.1"/>
    <property type="molecule type" value="Genomic_DNA"/>
</dbReference>
<dbReference type="CDD" id="cd00093">
    <property type="entry name" value="HTH_XRE"/>
    <property type="match status" value="1"/>
</dbReference>
<name>A0A6I7DCS0_9GAMM</name>
<dbReference type="PROSITE" id="PS50943">
    <property type="entry name" value="HTH_CROC1"/>
    <property type="match status" value="1"/>
</dbReference>
<dbReference type="AlphaFoldDB" id="A0A6I7DCS0"/>
<dbReference type="RefSeq" id="WP_109373306.1">
    <property type="nucleotide sequence ID" value="NZ_CP043925.1"/>
</dbReference>
<keyword evidence="1" id="KW-0812">Transmembrane</keyword>
<gene>
    <name evidence="3" type="ORF">F1325_16595</name>
</gene>
<proteinExistence type="predicted"/>
<dbReference type="SUPFAM" id="SSF47413">
    <property type="entry name" value="lambda repressor-like DNA-binding domains"/>
    <property type="match status" value="1"/>
</dbReference>
<dbReference type="Gene3D" id="1.10.260.40">
    <property type="entry name" value="lambda repressor-like DNA-binding domains"/>
    <property type="match status" value="1"/>
</dbReference>
<dbReference type="Proteomes" id="UP000464700">
    <property type="component" value="Chromosome"/>
</dbReference>
<reference evidence="3 4" key="1">
    <citation type="submission" date="2019-09" db="EMBL/GenBank/DDBJ databases">
        <title>Emergence of a chromosome-mediated tetracycline resistance gene in Proteus strain.</title>
        <authorList>
            <person name="He D."/>
            <person name="Wang L."/>
        </authorList>
    </citation>
    <scope>NUCLEOTIDE SEQUENCE [LARGE SCALE GENOMIC DNA]</scope>
    <source>
        <strain evidence="3 4">T60</strain>
    </source>
</reference>
<dbReference type="GO" id="GO:0003677">
    <property type="term" value="F:DNA binding"/>
    <property type="evidence" value="ECO:0007669"/>
    <property type="project" value="InterPro"/>
</dbReference>
<evidence type="ECO:0000259" key="2">
    <source>
        <dbReference type="PROSITE" id="PS50943"/>
    </source>
</evidence>
<keyword evidence="1" id="KW-1133">Transmembrane helix</keyword>
<sequence>MYGWNINYVIGNEVKAIRKAKKLTGINMSKKMNISQQHYSRLERGDVKWSVSTLIEVCFILNISILHFIKILDSKKRIIIDCNCEYIHKDKKM</sequence>
<evidence type="ECO:0000256" key="1">
    <source>
        <dbReference type="SAM" id="Phobius"/>
    </source>
</evidence>
<evidence type="ECO:0000313" key="4">
    <source>
        <dbReference type="Proteomes" id="UP000464700"/>
    </source>
</evidence>
<dbReference type="InterPro" id="IPR010982">
    <property type="entry name" value="Lambda_DNA-bd_dom_sf"/>
</dbReference>
<feature type="domain" description="HTH cro/C1-type" evidence="2">
    <location>
        <begin position="14"/>
        <end position="68"/>
    </location>
</feature>
<keyword evidence="1" id="KW-0472">Membrane</keyword>
<organism evidence="3 4">
    <name type="scientific">Proteus columbae</name>
    <dbReference type="NCBI Taxonomy" id="1987580"/>
    <lineage>
        <taxon>Bacteria</taxon>
        <taxon>Pseudomonadati</taxon>
        <taxon>Pseudomonadota</taxon>
        <taxon>Gammaproteobacteria</taxon>
        <taxon>Enterobacterales</taxon>
        <taxon>Morganellaceae</taxon>
        <taxon>Proteus</taxon>
    </lineage>
</organism>
<accession>A0A6I7DCS0</accession>
<dbReference type="InterPro" id="IPR001387">
    <property type="entry name" value="Cro/C1-type_HTH"/>
</dbReference>
<dbReference type="SMART" id="SM00530">
    <property type="entry name" value="HTH_XRE"/>
    <property type="match status" value="1"/>
</dbReference>